<evidence type="ECO:0000256" key="5">
    <source>
        <dbReference type="ARBA" id="ARBA00022989"/>
    </source>
</evidence>
<evidence type="ECO:0000259" key="9">
    <source>
        <dbReference type="Pfam" id="PF02254"/>
    </source>
</evidence>
<dbReference type="Pfam" id="PF02254">
    <property type="entry name" value="TrkA_N"/>
    <property type="match status" value="1"/>
</dbReference>
<dbReference type="InterPro" id="IPR003148">
    <property type="entry name" value="RCK_N"/>
</dbReference>
<feature type="transmembrane region" description="Helical" evidence="7">
    <location>
        <begin position="289"/>
        <end position="311"/>
    </location>
</feature>
<dbReference type="PANTHER" id="PTHR42751">
    <property type="entry name" value="SODIUM/HYDROGEN EXCHANGER FAMILY/TRKA DOMAIN PROTEIN"/>
    <property type="match status" value="1"/>
</dbReference>
<dbReference type="Gene3D" id="3.40.50.720">
    <property type="entry name" value="NAD(P)-binding Rossmann-like Domain"/>
    <property type="match status" value="1"/>
</dbReference>
<keyword evidence="4 7" id="KW-0812">Transmembrane</keyword>
<evidence type="ECO:0000256" key="7">
    <source>
        <dbReference type="SAM" id="Phobius"/>
    </source>
</evidence>
<dbReference type="KEGG" id="hdf:AArcSl_0514"/>
<dbReference type="Pfam" id="PF00999">
    <property type="entry name" value="Na_H_Exchanger"/>
    <property type="match status" value="1"/>
</dbReference>
<feature type="domain" description="RCK N-terminal" evidence="9">
    <location>
        <begin position="405"/>
        <end position="516"/>
    </location>
</feature>
<feature type="transmembrane region" description="Helical" evidence="7">
    <location>
        <begin position="6"/>
        <end position="22"/>
    </location>
</feature>
<feature type="transmembrane region" description="Helical" evidence="7">
    <location>
        <begin position="52"/>
        <end position="70"/>
    </location>
</feature>
<feature type="transmembrane region" description="Helical" evidence="7">
    <location>
        <begin position="82"/>
        <end position="103"/>
    </location>
</feature>
<feature type="transmembrane region" description="Helical" evidence="7">
    <location>
        <begin position="266"/>
        <end position="283"/>
    </location>
</feature>
<dbReference type="Gene3D" id="1.20.1530.20">
    <property type="match status" value="1"/>
</dbReference>
<protein>
    <submittedName>
        <fullName evidence="10">Kef-type K+ transport system, membrane component</fullName>
    </submittedName>
</protein>
<evidence type="ECO:0000256" key="1">
    <source>
        <dbReference type="ARBA" id="ARBA00004141"/>
    </source>
</evidence>
<name>A0A343TGE3_9EURY</name>
<feature type="transmembrane region" description="Helical" evidence="7">
    <location>
        <begin position="29"/>
        <end position="46"/>
    </location>
</feature>
<sequence length="562" mass="60067">MTDIVIALAVVFVTAGALLLVANQLELPIVPFYIIAGLLTGLVVGQPALVDLALWGIAFLVFVFGIRVDIGDLQAVLRDGEVAAFAQLIVVAPVAIVVGYALGDLYGFQDPFRNALYFGAAATLSSTLVGSQILEREIREGMLYGRLASSIHFFDDVVALGAVLILSADVLADSQLVTSKIGYGVLFVLAGLLIYRHGYPALVRVADGGEELILMGSISILIAFIAAAEAVGISIVVAAFAAGLAVRSEGVESLGVRNGIESIKDFFAAIFFVTLGALVSVPTPEVLVLATVLTLLVVAVNPAVHAAAFVLEGYDGRTAFLTASNLNQVSELSLVIAIQGWLLGTIATPLFDAIVLAGAATMLLSSVAGRYEQLFYEIVLSRFLEGQTRHIDTNSSIDEGIAEHVVVIGYGRQGRRIVETLEELEVPYVVVENDPTVRGNLRENCRNYVFGDAMASYPMELARIRHAGLVVSTVDHRPVSESLLEHDTDADVILRADQSTVASELLDAGADFVAVPDILASDQLVENVERVLGDERMVATLEADHREFLDLMEVLETERRYG</sequence>
<dbReference type="GO" id="GO:0006813">
    <property type="term" value="P:potassium ion transport"/>
    <property type="evidence" value="ECO:0007669"/>
    <property type="project" value="InterPro"/>
</dbReference>
<keyword evidence="5 7" id="KW-1133">Transmembrane helix</keyword>
<dbReference type="PANTHER" id="PTHR42751:SF3">
    <property type="entry name" value="SODIUM_GLUTAMATE SYMPORTER"/>
    <property type="match status" value="1"/>
</dbReference>
<comment type="subcellular location">
    <subcellularLocation>
        <location evidence="1">Membrane</location>
        <topology evidence="1">Multi-pass membrane protein</topology>
    </subcellularLocation>
</comment>
<gene>
    <name evidence="10" type="ORF">AArcSl_0514</name>
</gene>
<evidence type="ECO:0000256" key="6">
    <source>
        <dbReference type="ARBA" id="ARBA00023136"/>
    </source>
</evidence>
<keyword evidence="6 7" id="KW-0472">Membrane</keyword>
<dbReference type="GO" id="GO:1902600">
    <property type="term" value="P:proton transmembrane transport"/>
    <property type="evidence" value="ECO:0007669"/>
    <property type="project" value="InterPro"/>
</dbReference>
<keyword evidence="11" id="KW-1185">Reference proteome</keyword>
<keyword evidence="3" id="KW-0813">Transport</keyword>
<dbReference type="InterPro" id="IPR038770">
    <property type="entry name" value="Na+/solute_symporter_sf"/>
</dbReference>
<dbReference type="InterPro" id="IPR036291">
    <property type="entry name" value="NAD(P)-bd_dom_sf"/>
</dbReference>
<feature type="transmembrane region" description="Helical" evidence="7">
    <location>
        <begin position="181"/>
        <end position="198"/>
    </location>
</feature>
<dbReference type="GO" id="GO:0016020">
    <property type="term" value="C:membrane"/>
    <property type="evidence" value="ECO:0007669"/>
    <property type="project" value="UniProtKB-SubCell"/>
</dbReference>
<dbReference type="AlphaFoldDB" id="A0A343TGE3"/>
<dbReference type="Proteomes" id="UP000263012">
    <property type="component" value="Chromosome"/>
</dbReference>
<evidence type="ECO:0000256" key="4">
    <source>
        <dbReference type="ARBA" id="ARBA00022692"/>
    </source>
</evidence>
<evidence type="ECO:0000256" key="2">
    <source>
        <dbReference type="ARBA" id="ARBA00005551"/>
    </source>
</evidence>
<dbReference type="OrthoDB" id="43518at2157"/>
<accession>A0A343TGE3</accession>
<dbReference type="InterPro" id="IPR006153">
    <property type="entry name" value="Cation/H_exchanger_TM"/>
</dbReference>
<dbReference type="RefSeq" id="WP_119821672.1">
    <property type="nucleotide sequence ID" value="NZ_CP025066.1"/>
</dbReference>
<feature type="transmembrane region" description="Helical" evidence="7">
    <location>
        <begin position="332"/>
        <end position="364"/>
    </location>
</feature>
<comment type="similarity">
    <text evidence="2">Belongs to the monovalent cation:proton antiporter 2 (CPA2) transporter (TC 2.A.37) family.</text>
</comment>
<evidence type="ECO:0000313" key="10">
    <source>
        <dbReference type="EMBL" id="AUX08165.1"/>
    </source>
</evidence>
<proteinExistence type="inferred from homology"/>
<reference evidence="11" key="1">
    <citation type="submission" date="2017-11" db="EMBL/GenBank/DDBJ databases">
        <title>Phenotypic and genomic properties of facultatively anaerobic sulfur-reducing natronoarchaea from hypersaline soda lakes.</title>
        <authorList>
            <person name="Sorokin D.Y."/>
            <person name="Kublanov I.V."/>
            <person name="Roman P."/>
            <person name="Sinninghe Damste J.S."/>
            <person name="Golyshin P.N."/>
            <person name="Rojo D."/>
            <person name="Ciordia S."/>
            <person name="Mena M.D.C."/>
            <person name="Ferrer M."/>
            <person name="Messina E."/>
            <person name="Smedile F."/>
            <person name="La Spada G."/>
            <person name="La Cono V."/>
            <person name="Yakimov M.M."/>
        </authorList>
    </citation>
    <scope>NUCLEOTIDE SEQUENCE [LARGE SCALE GENOMIC DNA]</scope>
    <source>
        <strain evidence="11">AArc-Sl</strain>
    </source>
</reference>
<feature type="domain" description="Cation/H+ exchanger transmembrane" evidence="8">
    <location>
        <begin position="15"/>
        <end position="364"/>
    </location>
</feature>
<evidence type="ECO:0000313" key="11">
    <source>
        <dbReference type="Proteomes" id="UP000263012"/>
    </source>
</evidence>
<dbReference type="GeneID" id="37876851"/>
<dbReference type="GO" id="GO:0015297">
    <property type="term" value="F:antiporter activity"/>
    <property type="evidence" value="ECO:0007669"/>
    <property type="project" value="InterPro"/>
</dbReference>
<evidence type="ECO:0000256" key="3">
    <source>
        <dbReference type="ARBA" id="ARBA00022448"/>
    </source>
</evidence>
<dbReference type="EMBL" id="CP025066">
    <property type="protein sequence ID" value="AUX08165.1"/>
    <property type="molecule type" value="Genomic_DNA"/>
</dbReference>
<organism evidence="10 11">
    <name type="scientific">Halalkaliarchaeum desulfuricum</name>
    <dbReference type="NCBI Taxonomy" id="2055893"/>
    <lineage>
        <taxon>Archaea</taxon>
        <taxon>Methanobacteriati</taxon>
        <taxon>Methanobacteriota</taxon>
        <taxon>Stenosarchaea group</taxon>
        <taxon>Halobacteria</taxon>
        <taxon>Halobacteriales</taxon>
        <taxon>Haloferacaceae</taxon>
        <taxon>Halalkaliarchaeum</taxon>
    </lineage>
</organism>
<evidence type="ECO:0000259" key="8">
    <source>
        <dbReference type="Pfam" id="PF00999"/>
    </source>
</evidence>
<dbReference type="SUPFAM" id="SSF51735">
    <property type="entry name" value="NAD(P)-binding Rossmann-fold domains"/>
    <property type="match status" value="1"/>
</dbReference>
<feature type="transmembrane region" description="Helical" evidence="7">
    <location>
        <begin position="115"/>
        <end position="134"/>
    </location>
</feature>
<feature type="transmembrane region" description="Helical" evidence="7">
    <location>
        <begin position="218"/>
        <end position="246"/>
    </location>
</feature>